<dbReference type="Proteomes" id="UP000621540">
    <property type="component" value="Unassembled WGS sequence"/>
</dbReference>
<gene>
    <name evidence="1" type="ORF">H8Z76_04360</name>
</gene>
<name>A0ABR7I8K3_9FIRM</name>
<organism evidence="1 2">
    <name type="scientific">Roseburia yibonii</name>
    <dbReference type="NCBI Taxonomy" id="2763063"/>
    <lineage>
        <taxon>Bacteria</taxon>
        <taxon>Bacillati</taxon>
        <taxon>Bacillota</taxon>
        <taxon>Clostridia</taxon>
        <taxon>Lachnospirales</taxon>
        <taxon>Lachnospiraceae</taxon>
        <taxon>Roseburia</taxon>
    </lineage>
</organism>
<proteinExistence type="predicted"/>
<evidence type="ECO:0000313" key="1">
    <source>
        <dbReference type="EMBL" id="MBC5753271.1"/>
    </source>
</evidence>
<dbReference type="EMBL" id="JACOQH010000002">
    <property type="protein sequence ID" value="MBC5753271.1"/>
    <property type="molecule type" value="Genomic_DNA"/>
</dbReference>
<reference evidence="1 2" key="1">
    <citation type="submission" date="2020-08" db="EMBL/GenBank/DDBJ databases">
        <title>Genome public.</title>
        <authorList>
            <person name="Liu C."/>
            <person name="Sun Q."/>
        </authorList>
    </citation>
    <scope>NUCLEOTIDE SEQUENCE [LARGE SCALE GENOMIC DNA]</scope>
    <source>
        <strain evidence="1 2">BX0805</strain>
    </source>
</reference>
<dbReference type="RefSeq" id="WP_186981758.1">
    <property type="nucleotide sequence ID" value="NZ_JACOQH010000002.1"/>
</dbReference>
<sequence>MDETITGFMDALHAVEDPIKNFKKNTYEAQFRQFEKEHGVCFKDLEQSVLSGEDGGTRKLSQMAEMIAEKVAEELRALAKERFRQNRLMDYNMVLVTYYFPAALDLMPQSGTQFVDHMILAWKEQFPQTDLKPATFEEINAGFRQRYCYITTAVCKSLGKTDECYELNLLRNYRDDYLSRQKNGKELIRRYYDIAPTIVKRINRREDCAVIYQDIWQTYLKPCIAYIEHGKKKECMDLYTNMVYDLQEKYFM</sequence>
<protein>
    <submittedName>
        <fullName evidence="1">Uncharacterized protein</fullName>
    </submittedName>
</protein>
<dbReference type="NCBIfam" id="NF041770">
    <property type="entry name" value="CFI_box_CTERM"/>
    <property type="match status" value="1"/>
</dbReference>
<evidence type="ECO:0000313" key="2">
    <source>
        <dbReference type="Proteomes" id="UP000621540"/>
    </source>
</evidence>
<keyword evidence="2" id="KW-1185">Reference proteome</keyword>
<comment type="caution">
    <text evidence="1">The sequence shown here is derived from an EMBL/GenBank/DDBJ whole genome shotgun (WGS) entry which is preliminary data.</text>
</comment>
<accession>A0ABR7I8K3</accession>
<dbReference type="InterPro" id="IPR049886">
    <property type="entry name" value="CFI_box_CTERM_dom"/>
</dbReference>